<evidence type="ECO:0000256" key="1">
    <source>
        <dbReference type="SAM" id="MobiDB-lite"/>
    </source>
</evidence>
<gene>
    <name evidence="3" type="ORF">ENSA5_64690</name>
</gene>
<dbReference type="OrthoDB" id="5491003at2"/>
<dbReference type="Gene3D" id="2.60.40.1120">
    <property type="entry name" value="Carboxypeptidase-like, regulatory domain"/>
    <property type="match status" value="5"/>
</dbReference>
<name>A0A2S9XC73_9BACT</name>
<feature type="region of interest" description="Disordered" evidence="1">
    <location>
        <begin position="31"/>
        <end position="60"/>
    </location>
</feature>
<dbReference type="SUPFAM" id="SSF49452">
    <property type="entry name" value="Starch-binding domain-like"/>
    <property type="match status" value="3"/>
</dbReference>
<keyword evidence="3" id="KW-0472">Membrane</keyword>
<dbReference type="AlphaFoldDB" id="A0A2S9XC73"/>
<dbReference type="Pfam" id="PF17820">
    <property type="entry name" value="PDZ_6"/>
    <property type="match status" value="1"/>
</dbReference>
<evidence type="ECO:0000259" key="2">
    <source>
        <dbReference type="PROSITE" id="PS50106"/>
    </source>
</evidence>
<dbReference type="Pfam" id="PF13620">
    <property type="entry name" value="CarboxypepD_reg"/>
    <property type="match status" value="5"/>
</dbReference>
<sequence>MKYRARASLWVAAVIALVLVLGLGWRLRSDSHEADSSPGAEGVDARTADPFAGSPPTSTAKLDLARAPRATIRGTIHDPDGRPIADAQVCARASDDALRGLDDRRHRCVHSGPDGRYQIEGLFPVETRVHASAATFIPGRWERQVSIGLRRVQLKLRAGETTEHVDIELEPGGVLLRGVIKDIAGGEVEGAQVAVEAGWLNRRGGGTAVGLSDERGGFELWVAPGDAFVHAFADGYAEGLVEASAPNELVELFLTPESVMVGKVVLASSGEPVADVTVDAGFKRGAEQAARTDSEGRFRIKQLQPGTYKPWAESDQLYGRAVEQVHLGLGETSDEVVIRVHPAHRVDGRVVVAGSDAPCSLGSVTLTSDAGERRQASTDEDGHVALRGLLAGAYEVSVRCRGYVSEPEYPTLVVGEDERAAVVWEVREGLSIRGEVVDERGEPVEAVAVSAAPILDPEGARQQTTRGNGRSQADGQFELAGLLPGRYEVRVPGWRARPGPLDPITVELEPGADVNDLRIVMPAVGGIRGRIVDGSGTPVAGAQLSASLIGGSSNAASRSNDAGEFEFSELRPGPTRVVAQDGDLGGVAMRKPGTGDDDLQGEVVEVIAEEVVELVLTVESRDGRITGVVRDEGGGPVADAFIDVQRMSESAGANPVAARSRILWSWGSQPVLTDQDGRFELDGLPKGKFIVRANRKGGGDAIVEDVAVGSHIELVITPTGELAGTVELADGSAPETFSIAVRDRAAGLFLHDSYFRTEGAWRLREVPAGRYEITATAGSGTASLEPALELGEGEVREDIDLHLSSRLSLRGRLVDLETREPVAGLEVHVYGNGRYAFRPSAGERLHVSDSDGRFEIKNAPAGRVTLAVWSHGPRNGPGKYHGLRRAMTLDPEPAAQDLGEIEVVAHRLERNQDAGDIGFGINRWDPSADPEGFEATVAAVRPGGPADGSGLAPGDVIEKVDGHSVLGVDGGRFSSLTTVPAGTELSLELRGGDSVVIVAGPPLR</sequence>
<dbReference type="InterPro" id="IPR001478">
    <property type="entry name" value="PDZ"/>
</dbReference>
<reference evidence="3 4" key="1">
    <citation type="submission" date="2018-03" db="EMBL/GenBank/DDBJ databases">
        <title>Draft Genome Sequences of the Obligatory Marine Myxobacteria Enhygromyxa salina SWB005.</title>
        <authorList>
            <person name="Poehlein A."/>
            <person name="Moghaddam J.A."/>
            <person name="Harms H."/>
            <person name="Alanjari M."/>
            <person name="Koenig G.M."/>
            <person name="Daniel R."/>
            <person name="Schaeberle T.F."/>
        </authorList>
    </citation>
    <scope>NUCLEOTIDE SEQUENCE [LARGE SCALE GENOMIC DNA]</scope>
    <source>
        <strain evidence="3 4">SWB005</strain>
    </source>
</reference>
<proteinExistence type="predicted"/>
<dbReference type="Gene3D" id="2.30.42.10">
    <property type="match status" value="1"/>
</dbReference>
<protein>
    <submittedName>
        <fullName evidence="3">Nickel uptake substrate-specific transmembrane region</fullName>
    </submittedName>
</protein>
<dbReference type="SUPFAM" id="SSF50156">
    <property type="entry name" value="PDZ domain-like"/>
    <property type="match status" value="1"/>
</dbReference>
<evidence type="ECO:0000313" key="3">
    <source>
        <dbReference type="EMBL" id="PRP90455.1"/>
    </source>
</evidence>
<dbReference type="EMBL" id="PVNK01000281">
    <property type="protein sequence ID" value="PRP90455.1"/>
    <property type="molecule type" value="Genomic_DNA"/>
</dbReference>
<feature type="domain" description="PDZ" evidence="2">
    <location>
        <begin position="905"/>
        <end position="968"/>
    </location>
</feature>
<dbReference type="RefSeq" id="WP_106395637.1">
    <property type="nucleotide sequence ID" value="NZ_PVNK01000281.1"/>
</dbReference>
<evidence type="ECO:0000313" key="4">
    <source>
        <dbReference type="Proteomes" id="UP000237968"/>
    </source>
</evidence>
<dbReference type="SMART" id="SM00228">
    <property type="entry name" value="PDZ"/>
    <property type="match status" value="1"/>
</dbReference>
<dbReference type="InterPro" id="IPR013784">
    <property type="entry name" value="Carb-bd-like_fold"/>
</dbReference>
<keyword evidence="3" id="KW-0812">Transmembrane</keyword>
<dbReference type="PROSITE" id="PS50106">
    <property type="entry name" value="PDZ"/>
    <property type="match status" value="1"/>
</dbReference>
<dbReference type="Proteomes" id="UP000237968">
    <property type="component" value="Unassembled WGS sequence"/>
</dbReference>
<dbReference type="InterPro" id="IPR008969">
    <property type="entry name" value="CarboxyPept-like_regulatory"/>
</dbReference>
<organism evidence="3 4">
    <name type="scientific">Enhygromyxa salina</name>
    <dbReference type="NCBI Taxonomy" id="215803"/>
    <lineage>
        <taxon>Bacteria</taxon>
        <taxon>Pseudomonadati</taxon>
        <taxon>Myxococcota</taxon>
        <taxon>Polyangia</taxon>
        <taxon>Nannocystales</taxon>
        <taxon>Nannocystaceae</taxon>
        <taxon>Enhygromyxa</taxon>
    </lineage>
</organism>
<dbReference type="SUPFAM" id="SSF49464">
    <property type="entry name" value="Carboxypeptidase regulatory domain-like"/>
    <property type="match status" value="5"/>
</dbReference>
<comment type="caution">
    <text evidence="3">The sequence shown here is derived from an EMBL/GenBank/DDBJ whole genome shotgun (WGS) entry which is preliminary data.</text>
</comment>
<accession>A0A2S9XC73</accession>
<dbReference type="InterPro" id="IPR041489">
    <property type="entry name" value="PDZ_6"/>
</dbReference>
<keyword evidence="4" id="KW-1185">Reference proteome</keyword>
<dbReference type="GO" id="GO:0030246">
    <property type="term" value="F:carbohydrate binding"/>
    <property type="evidence" value="ECO:0007669"/>
    <property type="project" value="InterPro"/>
</dbReference>
<dbReference type="InterPro" id="IPR036034">
    <property type="entry name" value="PDZ_sf"/>
</dbReference>